<protein>
    <recommendedName>
        <fullName evidence="4">HIT-type domain-containing protein</fullName>
    </recommendedName>
</protein>
<proteinExistence type="predicted"/>
<sequence>MSPMKSPVRVTVYPSPTAGISRRTALSSDPNSSQFSLRQSKQQARNRSGVVRQLTTKSTFVEPVEFSEPAENHTNGDSEASDVEEPIPAEGCLPGRIPPPSLRHQQRWKVKSHSESATCSSSQFVIDEYALPVIRKSSSNLRATHGYVTRSLFHDSSAEKNHDLTASSNCADLVNGVSSAAGFPKVVGVEKAFFTDLELLGSDSCDSEYLCCELVSEFGPDENNVSQVQVRLFHSGLTVETLSSCCSFDAKFMNCPNHVPGNTSTVSGVQTAGITSVAAELLEPNILSQPFSSDSEDEWCDVEVPEDSVAGSDCTSDWEAYAAEICEEDLPRLGVVKLDAEFHADPFEWRMADEYWGSHRVQYSHDTQFKGGHAEGKPQWFGEYLDPATSANLRPVDIFNKAFLLDIMRMVCRETNRYAARECESGSESENQRPKQLSHAKFLLSIADDLVKGRKGGVAAASRLRSSQQSLHHSKHGETRRNCSVCGKLTKLTCPKCNWKPMCLGDCYLDHHEDPDCCSGRRSLRPRGWRLRDKGISVGARVSMVGVKRVSVSSGVRHATAWVQE</sequence>
<evidence type="ECO:0000313" key="2">
    <source>
        <dbReference type="EMBL" id="KAL3677402.1"/>
    </source>
</evidence>
<evidence type="ECO:0000313" key="3">
    <source>
        <dbReference type="Proteomes" id="UP001633002"/>
    </source>
</evidence>
<dbReference type="EMBL" id="JBJQOH010000008">
    <property type="protein sequence ID" value="KAL3677402.1"/>
    <property type="molecule type" value="Genomic_DNA"/>
</dbReference>
<gene>
    <name evidence="2" type="ORF">R1sor_027350</name>
</gene>
<accession>A0ABD3GDX8</accession>
<evidence type="ECO:0008006" key="4">
    <source>
        <dbReference type="Google" id="ProtNLM"/>
    </source>
</evidence>
<evidence type="ECO:0000256" key="1">
    <source>
        <dbReference type="SAM" id="MobiDB-lite"/>
    </source>
</evidence>
<feature type="region of interest" description="Disordered" evidence="1">
    <location>
        <begin position="1"/>
        <end position="101"/>
    </location>
</feature>
<organism evidence="2 3">
    <name type="scientific">Riccia sorocarpa</name>
    <dbReference type="NCBI Taxonomy" id="122646"/>
    <lineage>
        <taxon>Eukaryota</taxon>
        <taxon>Viridiplantae</taxon>
        <taxon>Streptophyta</taxon>
        <taxon>Embryophyta</taxon>
        <taxon>Marchantiophyta</taxon>
        <taxon>Marchantiopsida</taxon>
        <taxon>Marchantiidae</taxon>
        <taxon>Marchantiales</taxon>
        <taxon>Ricciaceae</taxon>
        <taxon>Riccia</taxon>
    </lineage>
</organism>
<comment type="caution">
    <text evidence="2">The sequence shown here is derived from an EMBL/GenBank/DDBJ whole genome shotgun (WGS) entry which is preliminary data.</text>
</comment>
<dbReference type="AlphaFoldDB" id="A0ABD3GDX8"/>
<keyword evidence="3" id="KW-1185">Reference proteome</keyword>
<feature type="compositionally biased region" description="Polar residues" evidence="1">
    <location>
        <begin position="24"/>
        <end position="46"/>
    </location>
</feature>
<reference evidence="2 3" key="1">
    <citation type="submission" date="2024-09" db="EMBL/GenBank/DDBJ databases">
        <title>Chromosome-scale assembly of Riccia sorocarpa.</title>
        <authorList>
            <person name="Paukszto L."/>
        </authorList>
    </citation>
    <scope>NUCLEOTIDE SEQUENCE [LARGE SCALE GENOMIC DNA]</scope>
    <source>
        <strain evidence="2">LP-2024</strain>
        <tissue evidence="2">Aerial parts of the thallus</tissue>
    </source>
</reference>
<dbReference type="Proteomes" id="UP001633002">
    <property type="component" value="Unassembled WGS sequence"/>
</dbReference>
<name>A0ABD3GDX8_9MARC</name>